<evidence type="ECO:0000256" key="4">
    <source>
        <dbReference type="ARBA" id="ARBA00022989"/>
    </source>
</evidence>
<comment type="subunit">
    <text evidence="6">Component of the oligosaccharyltransferase (OST) complex.</text>
</comment>
<evidence type="ECO:0000313" key="8">
    <source>
        <dbReference type="Proteomes" id="UP000195521"/>
    </source>
</evidence>
<dbReference type="OMA" id="FHIFAFV"/>
<keyword evidence="4 6" id="KW-1133">Transmembrane helix</keyword>
<evidence type="ECO:0000256" key="1">
    <source>
        <dbReference type="ARBA" id="ARBA00004141"/>
    </source>
</evidence>
<accession>A0A1Y1JRF1</accession>
<evidence type="ECO:0000256" key="5">
    <source>
        <dbReference type="ARBA" id="ARBA00023136"/>
    </source>
</evidence>
<dbReference type="RefSeq" id="XP_028546386.1">
    <property type="nucleotide sequence ID" value="XM_028690585.1"/>
</dbReference>
<reference evidence="8" key="1">
    <citation type="submission" date="2017-04" db="EMBL/GenBank/DDBJ databases">
        <title>Plasmodium gonderi genome.</title>
        <authorList>
            <person name="Arisue N."/>
            <person name="Honma H."/>
            <person name="Kawai S."/>
            <person name="Tougan T."/>
            <person name="Tanabe K."/>
            <person name="Horii T."/>
        </authorList>
    </citation>
    <scope>NUCLEOTIDE SEQUENCE [LARGE SCALE GENOMIC DNA]</scope>
    <source>
        <strain evidence="8">ATCC 30045</strain>
    </source>
</reference>
<sequence length="83" mass="9814">MVTASNVKIELEPYNSILKRKYIPYLLFIFHISAFISIIFLLDYLCENRNKRSLKVSFFLCLITSFTVGLSIYFLLLYFNICL</sequence>
<protein>
    <recommendedName>
        <fullName evidence="6">Dolichyl-diphosphooligosaccharide-protein glycosyltransferase subunit OST5</fullName>
    </recommendedName>
</protein>
<dbReference type="OrthoDB" id="369557at2759"/>
<name>A0A1Y1JRF1_PLAGO</name>
<feature type="transmembrane region" description="Helical" evidence="6">
    <location>
        <begin position="58"/>
        <end position="81"/>
    </location>
</feature>
<keyword evidence="5 6" id="KW-0472">Membrane</keyword>
<evidence type="ECO:0000256" key="3">
    <source>
        <dbReference type="ARBA" id="ARBA00022692"/>
    </source>
</evidence>
<feature type="transmembrane region" description="Helical" evidence="6">
    <location>
        <begin position="22"/>
        <end position="46"/>
    </location>
</feature>
<dbReference type="GO" id="GO:0006487">
    <property type="term" value="P:protein N-linked glycosylation"/>
    <property type="evidence" value="ECO:0007669"/>
    <property type="project" value="UniProtKB-UniRule"/>
</dbReference>
<dbReference type="EMBL" id="BDQF01000015">
    <property type="protein sequence ID" value="GAW83797.1"/>
    <property type="molecule type" value="Genomic_DNA"/>
</dbReference>
<comment type="function">
    <text evidence="6">Subunit of the oligosaccharyl transferase (OST) complex that catalyzes the initial transfer of a defined glycan (Glc(3)Man(9)GlcNAc(2) in eukaryotes) from the lipid carrier dolichol-pyrophosphate to an asparagine residue within an Asn-X-Ser/Thr consensus motif in nascent polypeptide chains, the first step in protein N-glycosylation. N-glycosylation occurs cotranslationally and the complex associates with the Sec61 complex at the channel-forming translocon complex that mediates protein translocation across the endoplasmic reticulum (ER). All subunits are required for a maximal enzyme activity.</text>
</comment>
<evidence type="ECO:0000256" key="2">
    <source>
        <dbReference type="ARBA" id="ARBA00009825"/>
    </source>
</evidence>
<dbReference type="AlphaFoldDB" id="A0A1Y1JRF1"/>
<proteinExistence type="inferred from homology"/>
<evidence type="ECO:0000256" key="6">
    <source>
        <dbReference type="RuleBase" id="RU367008"/>
    </source>
</evidence>
<dbReference type="Proteomes" id="UP000195521">
    <property type="component" value="Unassembled WGS sequence"/>
</dbReference>
<dbReference type="Pfam" id="PF05251">
    <property type="entry name" value="Ost5"/>
    <property type="match status" value="1"/>
</dbReference>
<organism evidence="7 8">
    <name type="scientific">Plasmodium gonderi</name>
    <dbReference type="NCBI Taxonomy" id="77519"/>
    <lineage>
        <taxon>Eukaryota</taxon>
        <taxon>Sar</taxon>
        <taxon>Alveolata</taxon>
        <taxon>Apicomplexa</taxon>
        <taxon>Aconoidasida</taxon>
        <taxon>Haemosporida</taxon>
        <taxon>Plasmodiidae</taxon>
        <taxon>Plasmodium</taxon>
        <taxon>Plasmodium (Plasmodium)</taxon>
    </lineage>
</organism>
<dbReference type="GO" id="GO:0008250">
    <property type="term" value="C:oligosaccharyltransferase complex"/>
    <property type="evidence" value="ECO:0007669"/>
    <property type="project" value="UniProtKB-UniRule"/>
</dbReference>
<dbReference type="GeneID" id="39750543"/>
<dbReference type="InterPro" id="IPR007915">
    <property type="entry name" value="TMEM258/Ost5"/>
</dbReference>
<comment type="caution">
    <text evidence="7">The sequence shown here is derived from an EMBL/GenBank/DDBJ whole genome shotgun (WGS) entry which is preliminary data.</text>
</comment>
<evidence type="ECO:0000313" key="7">
    <source>
        <dbReference type="EMBL" id="GAW83797.1"/>
    </source>
</evidence>
<keyword evidence="8" id="KW-1185">Reference proteome</keyword>
<gene>
    <name evidence="7" type="ORF">PGO_145950</name>
</gene>
<comment type="similarity">
    <text evidence="2 6">Belongs to the OST5 family.</text>
</comment>
<keyword evidence="3 6" id="KW-0812">Transmembrane</keyword>
<comment type="subcellular location">
    <subcellularLocation>
        <location evidence="1 6">Membrane</location>
        <topology evidence="1 6">Multi-pass membrane protein</topology>
    </subcellularLocation>
</comment>